<accession>S2DFM3</accession>
<dbReference type="Proteomes" id="UP000006073">
    <property type="component" value="Unassembled WGS sequence"/>
</dbReference>
<name>S2DFM3_INDAL</name>
<proteinExistence type="predicted"/>
<sequence length="56" mass="6497">MVIPYSNGKAFNQMKDWIMQNLEILRANDLLSITESNFSENGDLIICLEKTDKDYL</sequence>
<gene>
    <name evidence="1" type="ORF">A33Q_1569</name>
</gene>
<dbReference type="STRING" id="1189612.A33Q_1569"/>
<evidence type="ECO:0000313" key="1">
    <source>
        <dbReference type="EMBL" id="EOZ97917.1"/>
    </source>
</evidence>
<organism evidence="1 2">
    <name type="scientific">Indibacter alkaliphilus (strain CCUG 57479 / KCTC 22604 / LW1)</name>
    <dbReference type="NCBI Taxonomy" id="1189612"/>
    <lineage>
        <taxon>Bacteria</taxon>
        <taxon>Pseudomonadati</taxon>
        <taxon>Bacteroidota</taxon>
        <taxon>Cytophagia</taxon>
        <taxon>Cytophagales</taxon>
        <taxon>Cyclobacteriaceae</taxon>
    </lineage>
</organism>
<dbReference type="AlphaFoldDB" id="S2DFM3"/>
<comment type="caution">
    <text evidence="1">The sequence shown here is derived from an EMBL/GenBank/DDBJ whole genome shotgun (WGS) entry which is preliminary data.</text>
</comment>
<protein>
    <submittedName>
        <fullName evidence="1">Uncharacterized protein</fullName>
    </submittedName>
</protein>
<evidence type="ECO:0000313" key="2">
    <source>
        <dbReference type="Proteomes" id="UP000006073"/>
    </source>
</evidence>
<reference evidence="1 2" key="1">
    <citation type="journal article" date="2013" name="Genome Announc.">
        <title>Draft Genome Sequence of Indibacter alkaliphilus Strain LW1T, Isolated from Lonar Lake, a Haloalkaline Lake in the Buldana District of Maharashtra, India.</title>
        <authorList>
            <person name="Singh A."/>
            <person name="Kumar Jangir P."/>
            <person name="Sharma R."/>
            <person name="Singh A."/>
            <person name="Kumar Pinnaka A."/>
            <person name="Shivaji S."/>
        </authorList>
    </citation>
    <scope>NUCLEOTIDE SEQUENCE [LARGE SCALE GENOMIC DNA]</scope>
    <source>
        <strain evidence="2">CCUG 57479 / KCTC 22604 / LW1</strain>
    </source>
</reference>
<dbReference type="EMBL" id="ALWO02000026">
    <property type="protein sequence ID" value="EOZ97917.1"/>
    <property type="molecule type" value="Genomic_DNA"/>
</dbReference>
<keyword evidence="2" id="KW-1185">Reference proteome</keyword>